<evidence type="ECO:0000313" key="3">
    <source>
        <dbReference type="Proteomes" id="UP000537989"/>
    </source>
</evidence>
<protein>
    <submittedName>
        <fullName evidence="2">Uncharacterized protein</fullName>
    </submittedName>
</protein>
<proteinExistence type="predicted"/>
<organism evidence="2 3">
    <name type="scientific">Fusarium austroamericanum</name>
    <dbReference type="NCBI Taxonomy" id="282268"/>
    <lineage>
        <taxon>Eukaryota</taxon>
        <taxon>Fungi</taxon>
        <taxon>Dikarya</taxon>
        <taxon>Ascomycota</taxon>
        <taxon>Pezizomycotina</taxon>
        <taxon>Sordariomycetes</taxon>
        <taxon>Hypocreomycetidae</taxon>
        <taxon>Hypocreales</taxon>
        <taxon>Nectriaceae</taxon>
        <taxon>Fusarium</taxon>
    </lineage>
</organism>
<dbReference type="EMBL" id="JAAMOD010000415">
    <property type="protein sequence ID" value="KAF5229173.1"/>
    <property type="molecule type" value="Genomic_DNA"/>
</dbReference>
<reference evidence="2 3" key="1">
    <citation type="submission" date="2020-02" db="EMBL/GenBank/DDBJ databases">
        <title>Identification and distribution of gene clusters putatively required for synthesis of sphingolipid metabolism inhibitors in phylogenetically diverse species of the filamentous fungus Fusarium.</title>
        <authorList>
            <person name="Kim H.-S."/>
            <person name="Busman M."/>
            <person name="Brown D.W."/>
            <person name="Divon H."/>
            <person name="Uhlig S."/>
            <person name="Proctor R.H."/>
        </authorList>
    </citation>
    <scope>NUCLEOTIDE SEQUENCE [LARGE SCALE GENOMIC DNA]</scope>
    <source>
        <strain evidence="2 3">NRRL 2903</strain>
    </source>
</reference>
<sequence length="816" mass="91322">MYGATPIILRNVPVYLVLPVSTGFGTAQDRGVDYAREHVWTTEDRGKERERMTYIAGTSEQAVARSWAHGYSLLAICGREPPFESVKDGAGILSGMRASSGLVRSILTSMALFETNRANASIKPLEEITNFNHLLNWPTLGPEQTKRYLKEVGLPRTVKVAGIECAMVVIPHFHPGSYVRNATASSQDKLFWYPWVATWVFLDTAVCLLSQCETPRGSRHDFLIKLKSEADVILEQAGYFESLAAAKTEFAVAKSVDTLAITTSKRLRGMESNNLSEQVNVFIVSEDRRKVLDLYISHRDTSEIASLSDTAIEAMGSRKRSHEDFEADIYERHDTRSKLKSNNWGPTDKTLERWRKVHGFIQQPNSLRSTHNCVNDAMIYKQFFTVAASVHRFTGGLFVGKTPFPADYPTEWDHYPHEFLNEFWKCVKSFQNAVIQSFIQGLPNFLLERKWTASSTVPNDQRASTAGCETNSYVFQSLFTTNLGISTHPSYHYKIALERCGQTKGLPDSAVRLEQAEALFADETASLCGWPSGKVAWIEFLRNLEQDVWIAASMEAKCPDDTRLERRRFVETFGGPSAVNRPSADTTFEKEFLQEASQRFMVLQSQWLASCTRGEIGSTLTLGLNQIDGHKVEVSQRGLLRLRYKSIDDRIVTVDFKLGPSVAPLERDDTRTIHFTELGIDLRSPTGFTLRVPVYNSACTLPLSVLNSRESGHAFVSLWKTIRDKDATMAASLDSSGAAATDTSEYPEALCASPIGEKGAKPPNKRPGTIQPPNWNDALWLLGRYIDLRLPRGGDFWTGKKDDFPQGTDDVPGFIE</sequence>
<dbReference type="Proteomes" id="UP000537989">
    <property type="component" value="Unassembled WGS sequence"/>
</dbReference>
<evidence type="ECO:0000256" key="1">
    <source>
        <dbReference type="SAM" id="MobiDB-lite"/>
    </source>
</evidence>
<feature type="region of interest" description="Disordered" evidence="1">
    <location>
        <begin position="753"/>
        <end position="772"/>
    </location>
</feature>
<evidence type="ECO:0000313" key="2">
    <source>
        <dbReference type="EMBL" id="KAF5229173.1"/>
    </source>
</evidence>
<gene>
    <name evidence="2" type="ORF">FAUST_10588</name>
</gene>
<accession>A0AAN5Z0I2</accession>
<name>A0AAN5Z0I2_FUSAU</name>
<dbReference type="AlphaFoldDB" id="A0AAN5Z0I2"/>
<keyword evidence="3" id="KW-1185">Reference proteome</keyword>
<comment type="caution">
    <text evidence="2">The sequence shown here is derived from an EMBL/GenBank/DDBJ whole genome shotgun (WGS) entry which is preliminary data.</text>
</comment>